<dbReference type="GO" id="GO:0005737">
    <property type="term" value="C:cytoplasm"/>
    <property type="evidence" value="ECO:0007669"/>
    <property type="project" value="UniProtKB-SubCell"/>
</dbReference>
<evidence type="ECO:0000313" key="15">
    <source>
        <dbReference type="EMBL" id="MCL1141088.1"/>
    </source>
</evidence>
<dbReference type="Pfam" id="PF01295">
    <property type="entry name" value="Adenylate_cycl"/>
    <property type="match status" value="1"/>
</dbReference>
<dbReference type="GO" id="GO:0004016">
    <property type="term" value="F:adenylate cyclase activity"/>
    <property type="evidence" value="ECO:0007669"/>
    <property type="project" value="UniProtKB-EC"/>
</dbReference>
<keyword evidence="6" id="KW-0963">Cytoplasm</keyword>
<protein>
    <recommendedName>
        <fullName evidence="5">Adenylate cyclase</fullName>
        <ecNumber evidence="4">4.6.1.1</ecNumber>
    </recommendedName>
    <alternativeName>
        <fullName evidence="11">ATP pyrophosphate-lyase</fullName>
    </alternativeName>
    <alternativeName>
        <fullName evidence="12">Adenylyl cyclase</fullName>
    </alternativeName>
</protein>
<reference evidence="15" key="1">
    <citation type="submission" date="2022-01" db="EMBL/GenBank/DDBJ databases">
        <title>Whole genome-based taxonomy of the Shewanellaceae.</title>
        <authorList>
            <person name="Martin-Rodriguez A.J."/>
        </authorList>
    </citation>
    <scope>NUCLEOTIDE SEQUENCE</scope>
    <source>
        <strain evidence="15">DSM 16422</strain>
    </source>
</reference>
<comment type="catalytic activity">
    <reaction evidence="1">
        <text>ATP = 3',5'-cyclic AMP + diphosphate</text>
        <dbReference type="Rhea" id="RHEA:15389"/>
        <dbReference type="ChEBI" id="CHEBI:30616"/>
        <dbReference type="ChEBI" id="CHEBI:33019"/>
        <dbReference type="ChEBI" id="CHEBI:58165"/>
        <dbReference type="EC" id="4.6.1.1"/>
    </reaction>
</comment>
<dbReference type="PIRSF" id="PIRSF001444">
    <property type="entry name" value="Adenylate_cycl"/>
    <property type="match status" value="1"/>
</dbReference>
<evidence type="ECO:0000256" key="5">
    <source>
        <dbReference type="ARBA" id="ARBA00021420"/>
    </source>
</evidence>
<evidence type="ECO:0000256" key="9">
    <source>
        <dbReference type="ARBA" id="ARBA00022998"/>
    </source>
</evidence>
<dbReference type="Proteomes" id="UP001139333">
    <property type="component" value="Unassembled WGS sequence"/>
</dbReference>
<comment type="caution">
    <text evidence="15">The sequence shown here is derived from an EMBL/GenBank/DDBJ whole genome shotgun (WGS) entry which is preliminary data.</text>
</comment>
<organism evidence="15 16">
    <name type="scientific">Shewanella gaetbuli</name>
    <dbReference type="NCBI Taxonomy" id="220752"/>
    <lineage>
        <taxon>Bacteria</taxon>
        <taxon>Pseudomonadati</taxon>
        <taxon>Pseudomonadota</taxon>
        <taxon>Gammaproteobacteria</taxon>
        <taxon>Alteromonadales</taxon>
        <taxon>Shewanellaceae</taxon>
        <taxon>Shewanella</taxon>
    </lineage>
</organism>
<keyword evidence="8" id="KW-0067">ATP-binding</keyword>
<dbReference type="EMBL" id="JAKIKP010000001">
    <property type="protein sequence ID" value="MCL1141088.1"/>
    <property type="molecule type" value="Genomic_DNA"/>
</dbReference>
<keyword evidence="7" id="KW-0547">Nucleotide-binding</keyword>
<name>A0A9X1ZNF5_9GAMM</name>
<dbReference type="Pfam" id="PF12633">
    <property type="entry name" value="Adenyl_cycl_N"/>
    <property type="match status" value="1"/>
</dbReference>
<accession>A0A9X1ZNF5</accession>
<keyword evidence="9" id="KW-0115">cAMP biosynthesis</keyword>
<evidence type="ECO:0000256" key="6">
    <source>
        <dbReference type="ARBA" id="ARBA00022490"/>
    </source>
</evidence>
<sequence>MKNHLVTETSSLIINRIKKLNSMRLQRVHSTLSEEQMQLFTLIPYLFQTNHIQLPGFIDAATPFGVVNFTFSEALKSACSALNIAYFDNQSQQPNALEGVYAMGSSASFGQNHSSDVDIWLVYQSSLSVADVELLGQKAVALTQWFANWGFEVNFYLVHPNQFRECGLYDNCQPLGEEHSGSVQHWLLLEEFFRSHICLAGKYIAWWPKASGEDLLYLGDPTNLPASEYFGASLWQLYKGLNKPHKALLKVMLLEVYASEYPNNHMITEQIWDFCSRDDFSANNDAYLQLYLRIEAYLLARREVRRLEIVRRCFYLKCGVALSDPTRSKQDWRYNKLLELTHSWKWPSSLLITLDNAKTWHSGQLQWFNQQLNELLLASYKNLLHFATKYELSDRMRVEDLGLLARKLHGFFNEDKHSLPFLNPLWSQGVSEDQLAVCYSKKDTNYHLFRGCNTSQQLLGQQALFVADTATAVVAWAVLNGLVTEHTQWAGIESRKVFAVKLALLSKKLLPQINHKVKVTKRNLCQPWFYQQVIVVVNMNDDATRDWHGQEIMVDYMNGDVLSLGREKNNMVSNIDVITLNSWGEWHSHCFEGETGLLDAISFLVVGVKRADAHSHITVLSCSKKLVKQIEDQLSQLLELCYQTIQKVTDSQTLLIELNIGKSKYGLHFNSLGVVFKLLDGSAPIFYPNKPRLVTHLPRPELSNEPFSAVPVIIQRYISVGAKQYFFRQLQHRVEIILVDEHNALTHTIEENCTIQSLVNEHSLRFVKSSHKDQHAFFNMPQFFQLIRREGDLLVEPFGVSEDEMGSAF</sequence>
<evidence type="ECO:0000256" key="1">
    <source>
        <dbReference type="ARBA" id="ARBA00001593"/>
    </source>
</evidence>
<keyword evidence="10 15" id="KW-0456">Lyase</keyword>
<evidence type="ECO:0000256" key="2">
    <source>
        <dbReference type="ARBA" id="ARBA00004496"/>
    </source>
</evidence>
<evidence type="ECO:0000256" key="4">
    <source>
        <dbReference type="ARBA" id="ARBA00012201"/>
    </source>
</evidence>
<dbReference type="NCBIfam" id="NF006980">
    <property type="entry name" value="PRK09450.1-5"/>
    <property type="match status" value="1"/>
</dbReference>
<feature type="domain" description="Adenylate cyclase class-I N-terminal" evidence="14">
    <location>
        <begin position="13"/>
        <end position="207"/>
    </location>
</feature>
<evidence type="ECO:0000256" key="7">
    <source>
        <dbReference type="ARBA" id="ARBA00022741"/>
    </source>
</evidence>
<evidence type="ECO:0000256" key="3">
    <source>
        <dbReference type="ARBA" id="ARBA00007901"/>
    </source>
</evidence>
<dbReference type="InterPro" id="IPR000274">
    <property type="entry name" value="Adenylate_cyclase_1"/>
</dbReference>
<evidence type="ECO:0000256" key="13">
    <source>
        <dbReference type="RuleBase" id="RU004184"/>
    </source>
</evidence>
<dbReference type="EC" id="4.6.1.1" evidence="4"/>
<dbReference type="PANTHER" id="PTHR38760">
    <property type="entry name" value="ADENYLATE CYCLASE"/>
    <property type="match status" value="1"/>
</dbReference>
<keyword evidence="16" id="KW-1185">Reference proteome</keyword>
<proteinExistence type="inferred from homology"/>
<evidence type="ECO:0000256" key="8">
    <source>
        <dbReference type="ARBA" id="ARBA00022840"/>
    </source>
</evidence>
<evidence type="ECO:0000256" key="10">
    <source>
        <dbReference type="ARBA" id="ARBA00023239"/>
    </source>
</evidence>
<evidence type="ECO:0000313" key="16">
    <source>
        <dbReference type="Proteomes" id="UP001139333"/>
    </source>
</evidence>
<comment type="similarity">
    <text evidence="3 13">Belongs to the adenylyl cyclase class-1 family.</text>
</comment>
<dbReference type="GO" id="GO:0006171">
    <property type="term" value="P:cAMP biosynthetic process"/>
    <property type="evidence" value="ECO:0007669"/>
    <property type="project" value="UniProtKB-KW"/>
</dbReference>
<dbReference type="PROSITE" id="PS01092">
    <property type="entry name" value="ADENYLATE_CYCLASE_1_1"/>
    <property type="match status" value="1"/>
</dbReference>
<dbReference type="AlphaFoldDB" id="A0A9X1ZNF5"/>
<gene>
    <name evidence="15" type="ORF">L2672_00030</name>
</gene>
<evidence type="ECO:0000256" key="11">
    <source>
        <dbReference type="ARBA" id="ARBA00032597"/>
    </source>
</evidence>
<dbReference type="GO" id="GO:0005524">
    <property type="term" value="F:ATP binding"/>
    <property type="evidence" value="ECO:0007669"/>
    <property type="project" value="UniProtKB-KW"/>
</dbReference>
<comment type="subcellular location">
    <subcellularLocation>
        <location evidence="2">Cytoplasm</location>
    </subcellularLocation>
</comment>
<dbReference type="RefSeq" id="WP_248993783.1">
    <property type="nucleotide sequence ID" value="NZ_JAKIKP010000001.1"/>
</dbReference>
<evidence type="ECO:0000259" key="14">
    <source>
        <dbReference type="Pfam" id="PF12633"/>
    </source>
</evidence>
<evidence type="ECO:0000256" key="12">
    <source>
        <dbReference type="ARBA" id="ARBA00032637"/>
    </source>
</evidence>
<dbReference type="PANTHER" id="PTHR38760:SF1">
    <property type="entry name" value="ADENYLATE CYCLASE"/>
    <property type="match status" value="1"/>
</dbReference>
<dbReference type="InterPro" id="IPR024685">
    <property type="entry name" value="Adenylate_cyclase_1_N"/>
</dbReference>
<dbReference type="InterPro" id="IPR024686">
    <property type="entry name" value="Adenylate_cyclase_1_CS"/>
</dbReference>